<sequence length="483" mass="52524">IAAVASATTALPESVCADLYRTNPAALELREFVVSHALEAPSSSTDRALPVASLRDVVVSLLDENRHEEGVRFLVTTGQPALLHDSRVVGGLLGIFRTTAQVEEDLKQRGAFLLKKYDKQQADDFSSVWVVDNERRRKIIQSQGRVLEYLESAGTQFLRPWFDDRFRSNGSAFWDYIDELVAPPPPPPPPPQDANERDCTLEGEMRSNRTSLALLLMKQVCADLAANLCTIQQSLFVRASSEGLSTTGQSLYPAAFMDKAGGYFDRAVRDRGANDVLARLALDMLAAATACGALSRTECVQAVARILFNQPQQSRAKSLARLFASGTFALEVIDYMLSAWFNVDRKCVAATPPAIAQAMHRPPCVEKTALRLYTARPPSKDDSPDGWCDLVGILGVLAELTMCTFCTRLWHVNPAPRPGSTADAACPAHVLLTNSAQATAPLEAALESLRERVAAVKLRPATGVDAGVDLIRLLDLHADACVH</sequence>
<reference evidence="1" key="1">
    <citation type="submission" date="2022-07" db="EMBL/GenBank/DDBJ databases">
        <title>Phylogenomic reconstructions and comparative analyses of Kickxellomycotina fungi.</title>
        <authorList>
            <person name="Reynolds N.K."/>
            <person name="Stajich J.E."/>
            <person name="Barry K."/>
            <person name="Grigoriev I.V."/>
            <person name="Crous P."/>
            <person name="Smith M.E."/>
        </authorList>
    </citation>
    <scope>NUCLEOTIDE SEQUENCE</scope>
    <source>
        <strain evidence="1">BCRC 34780</strain>
    </source>
</reference>
<evidence type="ECO:0000313" key="1">
    <source>
        <dbReference type="EMBL" id="KAJ2801636.1"/>
    </source>
</evidence>
<keyword evidence="2" id="KW-1185">Reference proteome</keyword>
<comment type="caution">
    <text evidence="1">The sequence shown here is derived from an EMBL/GenBank/DDBJ whole genome shotgun (WGS) entry which is preliminary data.</text>
</comment>
<accession>A0ACC1L5Y6</accession>
<gene>
    <name evidence="1" type="ORF">H4R21_002724</name>
</gene>
<protein>
    <submittedName>
        <fullName evidence="1">Uncharacterized protein</fullName>
    </submittedName>
</protein>
<dbReference type="Proteomes" id="UP001140087">
    <property type="component" value="Unassembled WGS sequence"/>
</dbReference>
<proteinExistence type="predicted"/>
<organism evidence="1 2">
    <name type="scientific">Coemansia helicoidea</name>
    <dbReference type="NCBI Taxonomy" id="1286919"/>
    <lineage>
        <taxon>Eukaryota</taxon>
        <taxon>Fungi</taxon>
        <taxon>Fungi incertae sedis</taxon>
        <taxon>Zoopagomycota</taxon>
        <taxon>Kickxellomycotina</taxon>
        <taxon>Kickxellomycetes</taxon>
        <taxon>Kickxellales</taxon>
        <taxon>Kickxellaceae</taxon>
        <taxon>Coemansia</taxon>
    </lineage>
</organism>
<name>A0ACC1L5Y6_9FUNG</name>
<dbReference type="EMBL" id="JANBUN010000740">
    <property type="protein sequence ID" value="KAJ2801636.1"/>
    <property type="molecule type" value="Genomic_DNA"/>
</dbReference>
<evidence type="ECO:0000313" key="2">
    <source>
        <dbReference type="Proteomes" id="UP001140087"/>
    </source>
</evidence>
<feature type="non-terminal residue" evidence="1">
    <location>
        <position position="1"/>
    </location>
</feature>